<name>A0A1D8H0B8_9VIRU</name>
<dbReference type="Pfam" id="PF04682">
    <property type="entry name" value="Herpes_BTRF1"/>
    <property type="match status" value="1"/>
</dbReference>
<evidence type="ECO:0000313" key="1">
    <source>
        <dbReference type="EMBL" id="AOT85969.1"/>
    </source>
</evidence>
<organism evidence="1">
    <name type="scientific">Sea otter herpesvirus</name>
    <dbReference type="NCBI Taxonomy" id="1906351"/>
    <lineage>
        <taxon>Viruses</taxon>
        <taxon>Duplodnaviria</taxon>
        <taxon>Heunggongvirae</taxon>
        <taxon>Peploviricota</taxon>
        <taxon>Herviviricetes</taxon>
        <taxon>Herpesvirales</taxon>
    </lineage>
</organism>
<gene>
    <name evidence="1" type="primary">ORF23</name>
</gene>
<proteinExistence type="predicted"/>
<dbReference type="InterPro" id="IPR006772">
    <property type="entry name" value="Herpes_BTRF1"/>
</dbReference>
<dbReference type="EMBL" id="KX024484">
    <property type="protein sequence ID" value="AOT85969.1"/>
    <property type="molecule type" value="Genomic_DNA"/>
</dbReference>
<reference evidence="1" key="1">
    <citation type="submission" date="2016-04" db="EMBL/GenBank/DDBJ databases">
        <title>Endemic infection of stranded Southern sea otters (Enhydra lutris nereis) with novel parvovirus, polyomavirus and adenovirus.</title>
        <authorList>
            <person name="Siqueira J.D."/>
            <person name="Miller M."/>
            <person name="Ng T.F.F."/>
            <person name="Li L."/>
            <person name="Dodd E."/>
            <person name="Batac F."/>
            <person name="Delwart E."/>
        </authorList>
    </citation>
    <scope>NUCLEOTIDE SEQUENCE</scope>
    <source>
        <strain evidence="1">SO130911</strain>
    </source>
</reference>
<accession>A0A1D8H0B8</accession>
<feature type="non-terminal residue" evidence="1">
    <location>
        <position position="1"/>
    </location>
</feature>
<protein>
    <submittedName>
        <fullName evidence="1">Uncharacterized protein</fullName>
    </submittedName>
</protein>
<sequence length="68" mass="7661">LKTALEKYFLMFPPVDRENSILFGAAIVDIISKGASFNRVIAFLSKYMEIQETATSNNLVKMYALLTI</sequence>